<gene>
    <name evidence="1" type="ORF">OCBIM_22036359mg</name>
</gene>
<dbReference type="EMBL" id="KQ422722">
    <property type="protein sequence ID" value="KOF74369.1"/>
    <property type="molecule type" value="Genomic_DNA"/>
</dbReference>
<accession>A0A0L8GC06</accession>
<proteinExistence type="predicted"/>
<evidence type="ECO:0000313" key="1">
    <source>
        <dbReference type="EMBL" id="KOF74369.1"/>
    </source>
</evidence>
<reference evidence="1" key="1">
    <citation type="submission" date="2015-07" db="EMBL/GenBank/DDBJ databases">
        <title>MeaNS - Measles Nucleotide Surveillance Program.</title>
        <authorList>
            <person name="Tran T."/>
            <person name="Druce J."/>
        </authorList>
    </citation>
    <scope>NUCLEOTIDE SEQUENCE</scope>
    <source>
        <strain evidence="1">UCB-OBI-ISO-001</strain>
        <tissue evidence="1">Gonad</tissue>
    </source>
</reference>
<protein>
    <submittedName>
        <fullName evidence="1">Uncharacterized protein</fullName>
    </submittedName>
</protein>
<dbReference type="AlphaFoldDB" id="A0A0L8GC06"/>
<name>A0A0L8GC06_OCTBM</name>
<sequence>MTKSAIYRLKILAMYMADDGILISSLLIDSLTPYKLSQAAFFTSAVQGTVVRIFD</sequence>
<organism evidence="1">
    <name type="scientific">Octopus bimaculoides</name>
    <name type="common">California two-spotted octopus</name>
    <dbReference type="NCBI Taxonomy" id="37653"/>
    <lineage>
        <taxon>Eukaryota</taxon>
        <taxon>Metazoa</taxon>
        <taxon>Spiralia</taxon>
        <taxon>Lophotrochozoa</taxon>
        <taxon>Mollusca</taxon>
        <taxon>Cephalopoda</taxon>
        <taxon>Coleoidea</taxon>
        <taxon>Octopodiformes</taxon>
        <taxon>Octopoda</taxon>
        <taxon>Incirrata</taxon>
        <taxon>Octopodidae</taxon>
        <taxon>Octopus</taxon>
    </lineage>
</organism>